<name>A0AAJ0HXN9_9PEZI</name>
<dbReference type="RefSeq" id="XP_062687725.1">
    <property type="nucleotide sequence ID" value="XM_062841461.1"/>
</dbReference>
<protein>
    <submittedName>
        <fullName evidence="1">Uncharacterized protein</fullName>
    </submittedName>
</protein>
<accession>A0AAJ0HXN9</accession>
<proteinExistence type="predicted"/>
<gene>
    <name evidence="1" type="ORF">B0T23DRAFT_56250</name>
</gene>
<evidence type="ECO:0000313" key="1">
    <source>
        <dbReference type="EMBL" id="KAK3484631.1"/>
    </source>
</evidence>
<keyword evidence="2" id="KW-1185">Reference proteome</keyword>
<reference evidence="1 2" key="1">
    <citation type="journal article" date="2023" name="Mol. Phylogenet. Evol.">
        <title>Genome-scale phylogeny and comparative genomics of the fungal order Sordariales.</title>
        <authorList>
            <person name="Hensen N."/>
            <person name="Bonometti L."/>
            <person name="Westerberg I."/>
            <person name="Brannstrom I.O."/>
            <person name="Guillou S."/>
            <person name="Cros-Aarteil S."/>
            <person name="Calhoun S."/>
            <person name="Haridas S."/>
            <person name="Kuo A."/>
            <person name="Mondo S."/>
            <person name="Pangilinan J."/>
            <person name="Riley R."/>
            <person name="LaButti K."/>
            <person name="Andreopoulos B."/>
            <person name="Lipzen A."/>
            <person name="Chen C."/>
            <person name="Yan M."/>
            <person name="Daum C."/>
            <person name="Ng V."/>
            <person name="Clum A."/>
            <person name="Steindorff A."/>
            <person name="Ohm R.A."/>
            <person name="Martin F."/>
            <person name="Silar P."/>
            <person name="Natvig D.O."/>
            <person name="Lalanne C."/>
            <person name="Gautier V."/>
            <person name="Ament-Velasquez S.L."/>
            <person name="Kruys A."/>
            <person name="Hutchinson M.I."/>
            <person name="Powell A.J."/>
            <person name="Barry K."/>
            <person name="Miller A.N."/>
            <person name="Grigoriev I.V."/>
            <person name="Debuchy R."/>
            <person name="Gladieux P."/>
            <person name="Hiltunen Thoren M."/>
            <person name="Johannesson H."/>
        </authorList>
    </citation>
    <scope>NUCLEOTIDE SEQUENCE [LARGE SCALE GENOMIC DNA]</scope>
    <source>
        <strain evidence="1 2">FGSC 10403</strain>
    </source>
</reference>
<organism evidence="1 2">
    <name type="scientific">Neurospora hispaniola</name>
    <dbReference type="NCBI Taxonomy" id="588809"/>
    <lineage>
        <taxon>Eukaryota</taxon>
        <taxon>Fungi</taxon>
        <taxon>Dikarya</taxon>
        <taxon>Ascomycota</taxon>
        <taxon>Pezizomycotina</taxon>
        <taxon>Sordariomycetes</taxon>
        <taxon>Sordariomycetidae</taxon>
        <taxon>Sordariales</taxon>
        <taxon>Sordariaceae</taxon>
        <taxon>Neurospora</taxon>
    </lineage>
</organism>
<sequence length="125" mass="13184">MVCLVPSLRVSGSMASSASSGEDMVEKAALPAASSCLGNNYEFDLKADSLGHGVILITRTSACRRLSNKAFTLRTVNNLADHGSCSPVPLPELPINTGLWRTIVLAPGCNKWHRSLGISTGRGCQ</sequence>
<evidence type="ECO:0000313" key="2">
    <source>
        <dbReference type="Proteomes" id="UP001285908"/>
    </source>
</evidence>
<comment type="caution">
    <text evidence="1">The sequence shown here is derived from an EMBL/GenBank/DDBJ whole genome shotgun (WGS) entry which is preliminary data.</text>
</comment>
<dbReference type="AlphaFoldDB" id="A0AAJ0HXN9"/>
<dbReference type="EMBL" id="JAULSX010000014">
    <property type="protein sequence ID" value="KAK3484631.1"/>
    <property type="molecule type" value="Genomic_DNA"/>
</dbReference>
<dbReference type="GeneID" id="87879083"/>
<dbReference type="Proteomes" id="UP001285908">
    <property type="component" value="Unassembled WGS sequence"/>
</dbReference>